<dbReference type="OrthoDB" id="9799092at2"/>
<dbReference type="RefSeq" id="WP_012407683.1">
    <property type="nucleotide sequence ID" value="NC_010628.1"/>
</dbReference>
<dbReference type="EMBL" id="CP001037">
    <property type="protein sequence ID" value="ACC79661.1"/>
    <property type="molecule type" value="Genomic_DNA"/>
</dbReference>
<protein>
    <submittedName>
        <fullName evidence="1">Uncharacterized protein</fullName>
    </submittedName>
</protein>
<organism evidence="1 2">
    <name type="scientific">Nostoc punctiforme (strain ATCC 29133 / PCC 73102)</name>
    <dbReference type="NCBI Taxonomy" id="63737"/>
    <lineage>
        <taxon>Bacteria</taxon>
        <taxon>Bacillati</taxon>
        <taxon>Cyanobacteriota</taxon>
        <taxon>Cyanophyceae</taxon>
        <taxon>Nostocales</taxon>
        <taxon>Nostocaceae</taxon>
        <taxon>Nostoc</taxon>
    </lineage>
</organism>
<sequence length="64" mass="7307">MTSKNLLEIMLTEKHLIIREGTIKEDSLIAKYFYQMWLDIDVDESTGSVIKVAEGELSAELFAE</sequence>
<reference evidence="1 2" key="2">
    <citation type="journal article" date="2013" name="Plant Physiol.">
        <title>A Nostoc punctiforme Sugar Transporter Necessary to Establish a Cyanobacterium-Plant Symbiosis.</title>
        <authorList>
            <person name="Ekman M."/>
            <person name="Picossi S."/>
            <person name="Campbell E.L."/>
            <person name="Meeks J.C."/>
            <person name="Flores E."/>
        </authorList>
    </citation>
    <scope>NUCLEOTIDE SEQUENCE [LARGE SCALE GENOMIC DNA]</scope>
    <source>
        <strain evidence="2">ATCC 29133 / PCC 73102</strain>
    </source>
</reference>
<keyword evidence="2" id="KW-1185">Reference proteome</keyword>
<evidence type="ECO:0000313" key="1">
    <source>
        <dbReference type="EMBL" id="ACC79661.1"/>
    </source>
</evidence>
<evidence type="ECO:0000313" key="2">
    <source>
        <dbReference type="Proteomes" id="UP000001191"/>
    </source>
</evidence>
<dbReference type="HOGENOM" id="CLU_2863334_0_0_3"/>
<reference evidence="2" key="1">
    <citation type="submission" date="2008-04" db="EMBL/GenBank/DDBJ databases">
        <title>Complete sequence of chromosome of Nostoc punctiforme ATCC 29133.</title>
        <authorList>
            <consortium name="US DOE Joint Genome Institute"/>
            <person name="Copeland A."/>
            <person name="Lucas S."/>
            <person name="Lapidus A."/>
            <person name="Glavina del Rio T."/>
            <person name="Dalin E."/>
            <person name="Tice H."/>
            <person name="Pitluck S."/>
            <person name="Chain P."/>
            <person name="Malfatti S."/>
            <person name="Shin M."/>
            <person name="Vergez L."/>
            <person name="Schmutz J."/>
            <person name="Larimer F."/>
            <person name="Land M."/>
            <person name="Hauser L."/>
            <person name="Kyrpides N."/>
            <person name="Kim E."/>
            <person name="Meeks J.C."/>
            <person name="Elhai J."/>
            <person name="Campbell E.L."/>
            <person name="Thiel T."/>
            <person name="Longmire J."/>
            <person name="Potts M."/>
            <person name="Atlas R."/>
        </authorList>
    </citation>
    <scope>NUCLEOTIDE SEQUENCE [LARGE SCALE GENOMIC DNA]</scope>
    <source>
        <strain evidence="2">ATCC 29133 / PCC 73102</strain>
    </source>
</reference>
<dbReference type="KEGG" id="npu:Npun_F0927"/>
<dbReference type="EnsemblBacteria" id="ACC79661">
    <property type="protein sequence ID" value="ACC79661"/>
    <property type="gene ID" value="Npun_F0927"/>
</dbReference>
<accession>B2IU90</accession>
<gene>
    <name evidence="1" type="ordered locus">Npun_F0927</name>
</gene>
<dbReference type="Proteomes" id="UP000001191">
    <property type="component" value="Chromosome"/>
</dbReference>
<proteinExistence type="predicted"/>
<name>B2IU90_NOSP7</name>
<dbReference type="AlphaFoldDB" id="B2IU90"/>